<name>A0A3S9UAP6_9CAUD</name>
<dbReference type="Proteomes" id="UP000288422">
    <property type="component" value="Segment"/>
</dbReference>
<evidence type="ECO:0000313" key="1">
    <source>
        <dbReference type="EMBL" id="AZS07343.1"/>
    </source>
</evidence>
<gene>
    <name evidence="1" type="primary">73</name>
    <name evidence="1" type="ORF">PBI_DORITO_73</name>
</gene>
<dbReference type="EMBL" id="MK279848">
    <property type="protein sequence ID" value="AZS07343.1"/>
    <property type="molecule type" value="Genomic_DNA"/>
</dbReference>
<accession>A0A3S9UAP6</accession>
<organism evidence="1 2">
    <name type="scientific">Gordonia phage Dorito</name>
    <dbReference type="NCBI Taxonomy" id="2499023"/>
    <lineage>
        <taxon>Viruses</taxon>
        <taxon>Duplodnaviria</taxon>
        <taxon>Heunggongvirae</taxon>
        <taxon>Uroviricota</taxon>
        <taxon>Caudoviricetes</taxon>
        <taxon>Beenievirus</taxon>
        <taxon>Beenievirus dorito</taxon>
    </lineage>
</organism>
<dbReference type="GeneID" id="77930166"/>
<dbReference type="KEGG" id="vg:77930166"/>
<evidence type="ECO:0000313" key="2">
    <source>
        <dbReference type="Proteomes" id="UP000288422"/>
    </source>
</evidence>
<proteinExistence type="predicted"/>
<protein>
    <submittedName>
        <fullName evidence="1">Uncharacterized protein</fullName>
    </submittedName>
</protein>
<sequence length="138" mass="15218">MHQPEFVTGGPIVGPGTAGDSILPHPLELCTYTLPDTRRSERARNLLATINEQGHPMHLPELPDEIHWEDLNRALESVGIPPTQLVEMVIHPNSVTVTYRRTNADGEPLAGSSDSISRLTATIRVRRPKTTGWRSAEV</sequence>
<reference evidence="1 2" key="1">
    <citation type="submission" date="2018-12" db="EMBL/GenBank/DDBJ databases">
        <authorList>
            <person name="Divens A.M."/>
            <person name="Stoner T.H."/>
            <person name="Garlena R.A."/>
            <person name="Russell D.A."/>
            <person name="Pope W.H."/>
            <person name="Jacobs-Sera D."/>
            <person name="Hatfull G.F."/>
        </authorList>
    </citation>
    <scope>NUCLEOTIDE SEQUENCE [LARGE SCALE GENOMIC DNA]</scope>
</reference>
<keyword evidence="2" id="KW-1185">Reference proteome</keyword>
<dbReference type="RefSeq" id="YP_010654320.1">
    <property type="nucleotide sequence ID" value="NC_070809.1"/>
</dbReference>